<gene>
    <name evidence="1" type="ORF">BTT61001_02421</name>
</gene>
<reference evidence="1 2" key="1">
    <citation type="submission" date="2016-08" db="EMBL/GenBank/DDBJ databases">
        <authorList>
            <person name="Seilhamer J.J."/>
        </authorList>
    </citation>
    <scope>NUCLEOTIDE SEQUENCE [LARGE SCALE GENOMIC DNA]</scope>
    <source>
        <strain evidence="1 2">IEBC_T61001</strain>
    </source>
</reference>
<name>A0A1C4DHA8_BACTU</name>
<dbReference type="RefSeq" id="WP_176523484.1">
    <property type="nucleotide sequence ID" value="NZ_FMBI01000028.1"/>
</dbReference>
<dbReference type="Proteomes" id="UP000195991">
    <property type="component" value="Unassembled WGS sequence"/>
</dbReference>
<sequence>MDKLTEKVLMKKILNKKISNQRAALKNVSFVNQEEKIKLENSIKNLEDKRDALND</sequence>
<proteinExistence type="predicted"/>
<evidence type="ECO:0000313" key="2">
    <source>
        <dbReference type="Proteomes" id="UP000195991"/>
    </source>
</evidence>
<organism evidence="1 2">
    <name type="scientific">Bacillus thuringiensis</name>
    <dbReference type="NCBI Taxonomy" id="1428"/>
    <lineage>
        <taxon>Bacteria</taxon>
        <taxon>Bacillati</taxon>
        <taxon>Bacillota</taxon>
        <taxon>Bacilli</taxon>
        <taxon>Bacillales</taxon>
        <taxon>Bacillaceae</taxon>
        <taxon>Bacillus</taxon>
        <taxon>Bacillus cereus group</taxon>
    </lineage>
</organism>
<protein>
    <submittedName>
        <fullName evidence="1">Uncharacterized protein</fullName>
    </submittedName>
</protein>
<dbReference type="AlphaFoldDB" id="A0A1C4DHA8"/>
<accession>A0A1C4DHA8</accession>
<dbReference type="EMBL" id="FMBI01000028">
    <property type="protein sequence ID" value="SCC30777.1"/>
    <property type="molecule type" value="Genomic_DNA"/>
</dbReference>
<evidence type="ECO:0000313" key="1">
    <source>
        <dbReference type="EMBL" id="SCC30777.1"/>
    </source>
</evidence>